<protein>
    <submittedName>
        <fullName evidence="2">Uncharacterized protein</fullName>
    </submittedName>
</protein>
<dbReference type="AlphaFoldDB" id="A0A645GR88"/>
<keyword evidence="1" id="KW-0812">Transmembrane</keyword>
<sequence length="154" mass="18114">MGNDLPALLQMWTRNLLDAGELPALGLPVLGEVLKLNLAEGGRSSAQAAECFLHQSLDILMQDPPIGSTALHPCKIDSQLPCVGTQRRRRVVHSTRRLLIDEVGLFFLCHMYRLLYFSYRFWFFFLLRRFCLLFFLRFLRLLFLWLFNRHFFTF</sequence>
<keyword evidence="1" id="KW-0472">Membrane</keyword>
<evidence type="ECO:0000313" key="2">
    <source>
        <dbReference type="EMBL" id="MPN28750.1"/>
    </source>
</evidence>
<dbReference type="EMBL" id="VSSQ01079145">
    <property type="protein sequence ID" value="MPN28750.1"/>
    <property type="molecule type" value="Genomic_DNA"/>
</dbReference>
<comment type="caution">
    <text evidence="2">The sequence shown here is derived from an EMBL/GenBank/DDBJ whole genome shotgun (WGS) entry which is preliminary data.</text>
</comment>
<evidence type="ECO:0000256" key="1">
    <source>
        <dbReference type="SAM" id="Phobius"/>
    </source>
</evidence>
<feature type="transmembrane region" description="Helical" evidence="1">
    <location>
        <begin position="121"/>
        <end position="147"/>
    </location>
</feature>
<organism evidence="2">
    <name type="scientific">bioreactor metagenome</name>
    <dbReference type="NCBI Taxonomy" id="1076179"/>
    <lineage>
        <taxon>unclassified sequences</taxon>
        <taxon>metagenomes</taxon>
        <taxon>ecological metagenomes</taxon>
    </lineage>
</organism>
<accession>A0A645GR88</accession>
<name>A0A645GR88_9ZZZZ</name>
<proteinExistence type="predicted"/>
<gene>
    <name evidence="2" type="ORF">SDC9_176195</name>
</gene>
<keyword evidence="1" id="KW-1133">Transmembrane helix</keyword>
<reference evidence="2" key="1">
    <citation type="submission" date="2019-08" db="EMBL/GenBank/DDBJ databases">
        <authorList>
            <person name="Kucharzyk K."/>
            <person name="Murdoch R.W."/>
            <person name="Higgins S."/>
            <person name="Loffler F."/>
        </authorList>
    </citation>
    <scope>NUCLEOTIDE SEQUENCE</scope>
</reference>